<feature type="region of interest" description="Disordered" evidence="1">
    <location>
        <begin position="615"/>
        <end position="642"/>
    </location>
</feature>
<dbReference type="NCBIfam" id="TIGR01965">
    <property type="entry name" value="VCBS_repeat"/>
    <property type="match status" value="14"/>
</dbReference>
<dbReference type="InterPro" id="IPR047777">
    <property type="entry name" value="LapA-like_RM"/>
</dbReference>
<evidence type="ECO:0000313" key="4">
    <source>
        <dbReference type="Proteomes" id="UP000005089"/>
    </source>
</evidence>
<dbReference type="NCBIfam" id="NF033682">
    <property type="entry name" value="retention_LapA"/>
    <property type="match status" value="1"/>
</dbReference>
<feature type="compositionally biased region" description="Basic and acidic residues" evidence="1">
    <location>
        <begin position="625"/>
        <end position="639"/>
    </location>
</feature>
<accession>C3X866</accession>
<gene>
    <name evidence="3" type="ORF">OFBG_00420</name>
</gene>
<dbReference type="Pfam" id="PF17803">
    <property type="entry name" value="Cadherin_4"/>
    <property type="match status" value="2"/>
</dbReference>
<dbReference type="STRING" id="847.BRW83_1831"/>
<reference evidence="3 4" key="1">
    <citation type="submission" date="2009-02" db="EMBL/GenBank/DDBJ databases">
        <title>The Genome Sequence of Oxalobacter formigenes OXCC13.</title>
        <authorList>
            <consortium name="The Broad Institute Genome Sequencing Platform"/>
            <person name="Ward D."/>
            <person name="Young S.K."/>
            <person name="Kodira C.D."/>
            <person name="Zeng Q."/>
            <person name="Koehrsen M."/>
            <person name="Alvarado L."/>
            <person name="Berlin A."/>
            <person name="Borenstein D."/>
            <person name="Chen Z."/>
            <person name="Engels R."/>
            <person name="Freedman E."/>
            <person name="Gellesch M."/>
            <person name="Goldberg J."/>
            <person name="Griggs A."/>
            <person name="Gujja S."/>
            <person name="Heiman D."/>
            <person name="Hepburn T."/>
            <person name="Howarth C."/>
            <person name="Jen D."/>
            <person name="Larson L."/>
            <person name="Lewis B."/>
            <person name="Mehta T."/>
            <person name="Park D."/>
            <person name="Pearson M."/>
            <person name="Roberts A."/>
            <person name="Saif S."/>
            <person name="Shea T."/>
            <person name="Shenoy N."/>
            <person name="Sisk P."/>
            <person name="Stolte C."/>
            <person name="Sykes S."/>
            <person name="Walk T."/>
            <person name="White J."/>
            <person name="Yandava C."/>
            <person name="Allison M.J."/>
            <person name="Lander E."/>
            <person name="Nusbaum C."/>
            <person name="Galagan J."/>
            <person name="Birren B."/>
        </authorList>
    </citation>
    <scope>NUCLEOTIDE SEQUENCE [LARGE SCALE GENOMIC DNA]</scope>
    <source>
        <strain evidence="3 4">OXCC13</strain>
    </source>
</reference>
<dbReference type="InterPro" id="IPR040853">
    <property type="entry name" value="RapA2_cadherin-like"/>
</dbReference>
<dbReference type="InterPro" id="IPR011049">
    <property type="entry name" value="Serralysin-like_metalloprot_C"/>
</dbReference>
<keyword evidence="4" id="KW-1185">Reference proteome</keyword>
<organism evidence="3 4">
    <name type="scientific">Oxalobacter formigenes OXCC13</name>
    <dbReference type="NCBI Taxonomy" id="556269"/>
    <lineage>
        <taxon>Bacteria</taxon>
        <taxon>Pseudomonadati</taxon>
        <taxon>Pseudomonadota</taxon>
        <taxon>Betaproteobacteria</taxon>
        <taxon>Burkholderiales</taxon>
        <taxon>Oxalobacteraceae</taxon>
        <taxon>Oxalobacter</taxon>
    </lineage>
</organism>
<dbReference type="InterPro" id="IPR010221">
    <property type="entry name" value="VCBS_dom"/>
</dbReference>
<dbReference type="OrthoDB" id="4648428at2"/>
<protein>
    <submittedName>
        <fullName evidence="3">Type I secretion target GGXGXDXXX repeat (2 copies)</fullName>
    </submittedName>
</protein>
<dbReference type="Pfam" id="PF00353">
    <property type="entry name" value="HemolysinCabind"/>
    <property type="match status" value="1"/>
</dbReference>
<dbReference type="Proteomes" id="UP000005089">
    <property type="component" value="Unassembled WGS sequence"/>
</dbReference>
<proteinExistence type="predicted"/>
<dbReference type="PROSITE" id="PS00330">
    <property type="entry name" value="HEMOLYSIN_CALCIUM"/>
    <property type="match status" value="3"/>
</dbReference>
<feature type="compositionally biased region" description="Polar residues" evidence="1">
    <location>
        <begin position="1727"/>
        <end position="1736"/>
    </location>
</feature>
<dbReference type="InterPro" id="IPR001343">
    <property type="entry name" value="Hemolysn_Ca-bd"/>
</dbReference>
<feature type="region of interest" description="Disordered" evidence="1">
    <location>
        <begin position="798"/>
        <end position="817"/>
    </location>
</feature>
<dbReference type="Gene3D" id="2.60.40.10">
    <property type="entry name" value="Immunoglobulins"/>
    <property type="match status" value="10"/>
</dbReference>
<dbReference type="EMBL" id="GG658170">
    <property type="protein sequence ID" value="EEO29392.1"/>
    <property type="molecule type" value="Genomic_DNA"/>
</dbReference>
<dbReference type="RefSeq" id="WP_005879816.1">
    <property type="nucleotide sequence ID" value="NZ_CP019430.1"/>
</dbReference>
<dbReference type="InterPro" id="IPR013783">
    <property type="entry name" value="Ig-like_fold"/>
</dbReference>
<sequence>MAIGFVRALSGTTTAKNEKGEVRVLRIGDPVQANEVIQAGAGSTVHIVFNNGNFATVGSGDSLALDPAVIDPTAEVMQADSQSVANIQAMIEAGVDPTEIAEATAAGADGNTAGDPNHSGSHSFVVVNQDAARGNLTPGFETTTFSNPFPREYVYDGILDTAPEIDEDASDLSLSVREAGVKGDDSAIPGANPNVSYAGIPTAQGHIAGSDINGDSLTYTVKPAGAGGAGSATAEGQYGSLTIDANGDYVYRLDNDNRANSLSQGETVTEKFVVTVDDGRGMTAQQVITVTVTGTNDMPDLSIGWDNGNGIAEDTNPSITGHFTVTDLDRDGGNQTLTITGKDGTTFIIDPIDGHLGDNAGEATFTTEYGTLTLNPNGSYTYELNNGSQTVQGMSEGDEHTETFDITTTDEHGSTHTQTITVVVTGTNDVPVITVPGSDTLNLKESGVGDVTQTGINDGVAEGPNQAQIKGTQSAEGSFTVRDVDIGDQLTATITDGAGQPISGVTVVDGVMTLVTDVGTLTVTPQTSADGTITYTYHFDLNDAAVNGLSQYDDSRPVAFDPAHPESGGNYLDLNFGIQVNDGHNGTATQPVNIHIEGTNDGPQITGDKVHLREEGVHDGNTGTTDDKGHDGSVSDPHHRVSVSGKIDVTDVDFDGKLYQKLEVELGRDSAAGDSSVTSGLYTGDGIPVTGNGVQITETVEIVNEGRDPVNADLYVIETNVGTLTLNTSTGDYTFVLDGDKANHLAQGEKFDFSFTVTVTDAHGAQAHQTIDMTIEGANDRPTLTIDPAGKALEVTERGADSGKDYTNVAEGSAEGADADHGATLKYSFGSDAEGHPVTSISNAYGTMHIDPNSGRYWYELNNSSPDTQKLVEGQKVDPTNGNGYTIRVIDEHGAFSEEHVTVNITGSNDAPVFGSGNSVAVTESGVANGGNVVTDGKGNASNTIGFSDVDSPQDKLVCTMTNPGASEIDANGMQTLVTRYGTFTLDTKTGEYTFTLNNDAPEVQQLNAGEQLNGTNTPELRLNLKVTDEHGASNTTWVQAKINGTNDVPHLTLNQPSLDVTEDNALTASGTVSVTDPDAGGAKGESFTFGMTEQTSVEGKTPAMSSSMEGTYGTLSIDPATGKYVFTLNNDSQAVQELHSGETRTETFHVVVKDSQGAFDIRDVSVTIHGKDDAIRVDSPDAQVIQITEAGVNFNTNEENQATQSAEGNFKVTPVDGDSAGHLVYGFKDADGNFHEGSLETAYGTLTIDANGHYSFTLASEGEAGARVDALNAGELFKLTGIELAVRDDRHPDDMVTGQKLDIYIHGTNDRPYFTTDLTSGATSSEALEENGNKVIHGQLKADDPDAQHNPGDLVFSIESNGRLVQVLEGKYGVLELGKDGSYKYTVIHPELLESLNPGQNLTQSVLEQEVFNIRVTDPQNAYTSGELVIDMTGSADNPVITVNGNTIIFEDAGADINHAATNPSIDGKLALDNVVDAEDKGSVTWSNQGQTGFAEGAEGQPLGALTVNPDGSYTYTLSENGSKLVQSMNEGDVRYETFRVQATIGGGKTIEKEITIEIKGTNDSPVLDMKEDASFTGKVRQDVFEDDDTSDMDNPGVIFTGALNGGLMSDVDNAAGLKYMLVGKDGKPVTELKTEFGTIVLMYEQNADGTVTTHYKYTLDNESADLDAALKAAQEAGKLLNDSAKVVAVDTHGAVSEGRDITITIEPPDPDQGGTEPGKGLAFDDSNSNLTGSVSEDGRDIPGTTHVESTVFEGQLHTKWGDGTTGDSPDRVFGIQGSDGKQVQSSAADGNLVSVEGKFGYLVIDPVTGKYTYTLYNGEDGKPGRVQSMADGETVTEDFTLMLNGQVVKNTDGSDAKIEITIHGTNDAPVITGAMDSAINETGHDGLSGSMTATGTVTATDIDHALDSTGKPTGGTETVTFYFVDGNGNHVTSMETQYGTVEIDANGKYTYHLNTDKLPPELLYTDAQGNKVWHLPAGKNLSEIFKVVAFDGKDYSEPQDVTVNINGTNYGPEVIASDVTLGVTEDAKVTDSGSLGSLFTDDQGISNLTFTVDGKTVAQGTYGTLQLVDGKYVYTLNNADAAVQGLDSKNGGKDTFVITAKDEYGVTRNVTITVNVSGTDDAPTLMVGNVITVREGDTTTFEGVAKGFDSDTVDQGHLSYSFGTDADGQPRLSVTNDYGTFTIDPATGKYTFTLDNNSDTVRAMAPGELYEITQRITVTDTQGHSTSQDLTIDITGVATAPTDPVTSPDNADAPLVEDAAGAGAGFTGSASASTVDAGAGAPTYAFLTDDGRLVTDMQGTYGKISIDPLTGKYTYTLDSSLDATQSLGNGERVTDHFNVVAVNGAGMPSDPADVTVHVEGTNDGPDILSSSSNVDDNTGNFSFVDVDAKDTHTLSIIVEGVPHAVTLNEQGTGGSVDIDGLGSFTLTGTINANGQYDWSYRFEASDEAKGEVASGTTQNVNVQIQVSDGLESAMSGDLTVGIEGSNTLPAEPLSASLSLSDLDVSPMVSGTLPAADSEGDMLSYRFEHASESGEIVGKYGSLHFDEATHAYQYTLDMSEASLHDMALARSNGETLKEAFDYKLADQWHPDGVNATFEISLNDLHTQLGGTENDVLGQADATHSQVLFGEGGHDELHGGQGNDYLFGGDGNDILVGGGGNDILVGGSGSDTFKWHISDLGDSGSAGDRILDFHVGNLNPANGDIDPDGDILDISDILSGHVGDQDLIVGGFLNLEVLKHDDEMGTATVKLTIDPDGSAGDVYGSVDLATIDMSGIHALGGAHDQIENLMQQLIDNSSIRF</sequence>
<dbReference type="GO" id="GO:0005509">
    <property type="term" value="F:calcium ion binding"/>
    <property type="evidence" value="ECO:0007669"/>
    <property type="project" value="InterPro"/>
</dbReference>
<evidence type="ECO:0000256" key="1">
    <source>
        <dbReference type="SAM" id="MobiDB-lite"/>
    </source>
</evidence>
<evidence type="ECO:0000313" key="3">
    <source>
        <dbReference type="EMBL" id="EEO29392.1"/>
    </source>
</evidence>
<feature type="region of interest" description="Disordered" evidence="1">
    <location>
        <begin position="1706"/>
        <end position="1745"/>
    </location>
</feature>
<dbReference type="eggNOG" id="COG2304">
    <property type="taxonomic scope" value="Bacteria"/>
</dbReference>
<dbReference type="SUPFAM" id="SSF51120">
    <property type="entry name" value="beta-Roll"/>
    <property type="match status" value="1"/>
</dbReference>
<dbReference type="PRINTS" id="PR00313">
    <property type="entry name" value="CABNDNGRPT"/>
</dbReference>
<evidence type="ECO:0000259" key="2">
    <source>
        <dbReference type="Pfam" id="PF17803"/>
    </source>
</evidence>
<name>C3X866_OXAFO</name>
<dbReference type="GeneID" id="77135668"/>
<feature type="domain" description="RapA2 cadherin-like" evidence="2">
    <location>
        <begin position="287"/>
        <end position="382"/>
    </location>
</feature>
<feature type="domain" description="RapA2 cadherin-like" evidence="2">
    <location>
        <begin position="2113"/>
        <end position="2194"/>
    </location>
</feature>
<dbReference type="HOGENOM" id="CLU_000028_2_0_4"/>
<dbReference type="InterPro" id="IPR018511">
    <property type="entry name" value="Hemolysin-typ_Ca-bd_CS"/>
</dbReference>
<dbReference type="eggNOG" id="COG2931">
    <property type="taxonomic scope" value="Bacteria"/>
</dbReference>